<evidence type="ECO:0008006" key="2">
    <source>
        <dbReference type="Google" id="ProtNLM"/>
    </source>
</evidence>
<reference evidence="1" key="1">
    <citation type="journal article" date="2014" name="Nat. Genet.">
        <title>Genome and transcriptome of the porcine whipworm Trichuris suis.</title>
        <authorList>
            <person name="Jex A.R."/>
            <person name="Nejsum P."/>
            <person name="Schwarz E.M."/>
            <person name="Hu L."/>
            <person name="Young N.D."/>
            <person name="Hall R.S."/>
            <person name="Korhonen P.K."/>
            <person name="Liao S."/>
            <person name="Thamsborg S."/>
            <person name="Xia J."/>
            <person name="Xu P."/>
            <person name="Wang S."/>
            <person name="Scheerlinck J.P."/>
            <person name="Hofmann A."/>
            <person name="Sternberg P.W."/>
            <person name="Wang J."/>
            <person name="Gasser R.B."/>
        </authorList>
    </citation>
    <scope>NUCLEOTIDE SEQUENCE [LARGE SCALE GENOMIC DNA]</scope>
    <source>
        <strain evidence="1">DCEP-RM93F</strain>
    </source>
</reference>
<dbReference type="AlphaFoldDB" id="A0A085N320"/>
<protein>
    <recommendedName>
        <fullName evidence="2">DUF4371 domain-containing protein</fullName>
    </recommendedName>
</protein>
<name>A0A085N320_9BILA</name>
<evidence type="ECO:0000313" key="1">
    <source>
        <dbReference type="EMBL" id="KFD63866.1"/>
    </source>
</evidence>
<accession>A0A085N320</accession>
<organism evidence="1">
    <name type="scientific">Trichuris suis</name>
    <name type="common">pig whipworm</name>
    <dbReference type="NCBI Taxonomy" id="68888"/>
    <lineage>
        <taxon>Eukaryota</taxon>
        <taxon>Metazoa</taxon>
        <taxon>Ecdysozoa</taxon>
        <taxon>Nematoda</taxon>
        <taxon>Enoplea</taxon>
        <taxon>Dorylaimia</taxon>
        <taxon>Trichinellida</taxon>
        <taxon>Trichuridae</taxon>
        <taxon>Trichuris</taxon>
    </lineage>
</organism>
<sequence length="66" mass="7411">MTMDVEEALCDSLRRTETDAKGESSFRVVDHYFKQKVISLKNIISVATDGSPSMVGCYRGFVSYLK</sequence>
<dbReference type="Proteomes" id="UP000030758">
    <property type="component" value="Unassembled WGS sequence"/>
</dbReference>
<dbReference type="EMBL" id="KL367565">
    <property type="protein sequence ID" value="KFD63866.1"/>
    <property type="molecule type" value="Genomic_DNA"/>
</dbReference>
<proteinExistence type="predicted"/>
<gene>
    <name evidence="1" type="ORF">M514_24014</name>
</gene>